<evidence type="ECO:0000313" key="9">
    <source>
        <dbReference type="EMBL" id="PLZ90219.1"/>
    </source>
</evidence>
<dbReference type="Proteomes" id="UP000235036">
    <property type="component" value="Unassembled WGS sequence"/>
</dbReference>
<evidence type="ECO:0000256" key="8">
    <source>
        <dbReference type="RuleBase" id="RU363041"/>
    </source>
</evidence>
<evidence type="ECO:0000256" key="5">
    <source>
        <dbReference type="ARBA" id="ARBA00022692"/>
    </source>
</evidence>
<gene>
    <name evidence="9" type="ORF">CEN44_11290</name>
</gene>
<keyword evidence="4 8" id="KW-1003">Cell membrane</keyword>
<keyword evidence="3" id="KW-0813">Transport</keyword>
<keyword evidence="10" id="KW-1185">Reference proteome</keyword>
<feature type="transmembrane region" description="Helical" evidence="8">
    <location>
        <begin position="83"/>
        <end position="102"/>
    </location>
</feature>
<comment type="caution">
    <text evidence="9">The sequence shown here is derived from an EMBL/GenBank/DDBJ whole genome shotgun (WGS) entry which is preliminary data.</text>
</comment>
<dbReference type="GO" id="GO:0005886">
    <property type="term" value="C:plasma membrane"/>
    <property type="evidence" value="ECO:0007669"/>
    <property type="project" value="UniProtKB-SubCell"/>
</dbReference>
<feature type="transmembrane region" description="Helical" evidence="8">
    <location>
        <begin position="243"/>
        <end position="261"/>
    </location>
</feature>
<evidence type="ECO:0000256" key="7">
    <source>
        <dbReference type="ARBA" id="ARBA00023136"/>
    </source>
</evidence>
<comment type="similarity">
    <text evidence="2 8">Belongs to the 4-toluene sulfonate uptake permease (TSUP) (TC 2.A.102) family.</text>
</comment>
<evidence type="ECO:0000256" key="6">
    <source>
        <dbReference type="ARBA" id="ARBA00022989"/>
    </source>
</evidence>
<dbReference type="RefSeq" id="WP_016867776.1">
    <property type="nucleotide sequence ID" value="NZ_CAWNVR010000335.1"/>
</dbReference>
<feature type="transmembrane region" description="Helical" evidence="8">
    <location>
        <begin position="114"/>
        <end position="133"/>
    </location>
</feature>
<feature type="transmembrane region" description="Helical" evidence="8">
    <location>
        <begin position="219"/>
        <end position="236"/>
    </location>
</feature>
<accession>A0A2N6K3N7</accession>
<feature type="transmembrane region" description="Helical" evidence="8">
    <location>
        <begin position="194"/>
        <end position="213"/>
    </location>
</feature>
<evidence type="ECO:0000256" key="2">
    <source>
        <dbReference type="ARBA" id="ARBA00009142"/>
    </source>
</evidence>
<organism evidence="9 10">
    <name type="scientific">Fischerella muscicola CCMEE 5323</name>
    <dbReference type="NCBI Taxonomy" id="2019572"/>
    <lineage>
        <taxon>Bacteria</taxon>
        <taxon>Bacillati</taxon>
        <taxon>Cyanobacteriota</taxon>
        <taxon>Cyanophyceae</taxon>
        <taxon>Nostocales</taxon>
        <taxon>Hapalosiphonaceae</taxon>
        <taxon>Fischerella</taxon>
    </lineage>
</organism>
<name>A0A2N6K3N7_FISMU</name>
<keyword evidence="5 8" id="KW-0812">Transmembrane</keyword>
<keyword evidence="7 8" id="KW-0472">Membrane</keyword>
<feature type="transmembrane region" description="Helical" evidence="8">
    <location>
        <begin position="16"/>
        <end position="45"/>
    </location>
</feature>
<dbReference type="Pfam" id="PF01925">
    <property type="entry name" value="TauE"/>
    <property type="match status" value="1"/>
</dbReference>
<feature type="transmembrane region" description="Helical" evidence="8">
    <location>
        <begin position="148"/>
        <end position="174"/>
    </location>
</feature>
<proteinExistence type="inferred from homology"/>
<dbReference type="PANTHER" id="PTHR30269:SF0">
    <property type="entry name" value="MEMBRANE TRANSPORTER PROTEIN YFCA-RELATED"/>
    <property type="match status" value="1"/>
</dbReference>
<evidence type="ECO:0000256" key="3">
    <source>
        <dbReference type="ARBA" id="ARBA00022448"/>
    </source>
</evidence>
<keyword evidence="6 8" id="KW-1133">Transmembrane helix</keyword>
<reference evidence="9 10" key="1">
    <citation type="submission" date="2017-08" db="EMBL/GenBank/DDBJ databases">
        <title>Genomes of Fischerella (Mastigocladus) sp. strains.</title>
        <authorList>
            <person name="Miller S.R."/>
        </authorList>
    </citation>
    <scope>NUCLEOTIDE SEQUENCE [LARGE SCALE GENOMIC DNA]</scope>
    <source>
        <strain evidence="9 10">CCMEE 5323</strain>
    </source>
</reference>
<dbReference type="PANTHER" id="PTHR30269">
    <property type="entry name" value="TRANSMEMBRANE PROTEIN YFCA"/>
    <property type="match status" value="1"/>
</dbReference>
<protein>
    <recommendedName>
        <fullName evidence="8">Probable membrane transporter protein</fullName>
    </recommendedName>
</protein>
<comment type="subcellular location">
    <subcellularLocation>
        <location evidence="1 8">Cell membrane</location>
        <topology evidence="1 8">Multi-pass membrane protein</topology>
    </subcellularLocation>
</comment>
<evidence type="ECO:0000256" key="4">
    <source>
        <dbReference type="ARBA" id="ARBA00022475"/>
    </source>
</evidence>
<feature type="transmembrane region" description="Helical" evidence="8">
    <location>
        <begin position="52"/>
        <end position="71"/>
    </location>
</feature>
<evidence type="ECO:0000256" key="1">
    <source>
        <dbReference type="ARBA" id="ARBA00004651"/>
    </source>
</evidence>
<evidence type="ECO:0000313" key="10">
    <source>
        <dbReference type="Proteomes" id="UP000235036"/>
    </source>
</evidence>
<dbReference type="InterPro" id="IPR052017">
    <property type="entry name" value="TSUP"/>
</dbReference>
<dbReference type="EMBL" id="NRQW01000240">
    <property type="protein sequence ID" value="PLZ90219.1"/>
    <property type="molecule type" value="Genomic_DNA"/>
</dbReference>
<dbReference type="InterPro" id="IPR002781">
    <property type="entry name" value="TM_pro_TauE-like"/>
</dbReference>
<sequence length="263" mass="28061">MVYDFNCNCDTHQTCFLFVAALLGGALTSIAGGGGFILFPALIFAGLPAINANATATVAGWLGCGVSLAAYPDELSAQRRISIVLGSISLIGATVGAVLLIYTPTAAFDRLVPYLLLFSTLLFAGGGKITTWLNSHLGELNQDSWRSLLFASCIQFLIAIYGGFYGAGVAILILASMEMVGMKDIHKMNALKMLLMTCISSFAVITFAIAGVIVWQPAVLMMLGTVIGGYGGAYYARRLNQDLVKRFVILVGFIMTCYFFIRG</sequence>
<dbReference type="AlphaFoldDB" id="A0A2N6K3N7"/>